<organism evidence="2">
    <name type="scientific">Arion vulgaris</name>
    <dbReference type="NCBI Taxonomy" id="1028688"/>
    <lineage>
        <taxon>Eukaryota</taxon>
        <taxon>Metazoa</taxon>
        <taxon>Spiralia</taxon>
        <taxon>Lophotrochozoa</taxon>
        <taxon>Mollusca</taxon>
        <taxon>Gastropoda</taxon>
        <taxon>Heterobranchia</taxon>
        <taxon>Euthyneura</taxon>
        <taxon>Panpulmonata</taxon>
        <taxon>Eupulmonata</taxon>
        <taxon>Stylommatophora</taxon>
        <taxon>Helicina</taxon>
        <taxon>Arionoidea</taxon>
        <taxon>Arionidae</taxon>
        <taxon>Arion</taxon>
    </lineage>
</organism>
<evidence type="ECO:0000256" key="1">
    <source>
        <dbReference type="SAM" id="MobiDB-lite"/>
    </source>
</evidence>
<gene>
    <name evidence="2" type="primary">ORF73455</name>
</gene>
<protein>
    <submittedName>
        <fullName evidence="2">Uncharacterized protein</fullName>
    </submittedName>
</protein>
<sequence>MKFTAHVTPSTKLSSSGPTSPNMSGKCTSNCTKKQTTLRSLAISLSCLLLLQLTQVKKKKKKFHIPSNKGGNLGMRQPSKTSSSILQVKQPYRDIPRTT</sequence>
<accession>A0A0B6ZR94</accession>
<feature type="compositionally biased region" description="Polar residues" evidence="1">
    <location>
        <begin position="7"/>
        <end position="30"/>
    </location>
</feature>
<feature type="region of interest" description="Disordered" evidence="1">
    <location>
        <begin position="1"/>
        <end position="30"/>
    </location>
</feature>
<feature type="region of interest" description="Disordered" evidence="1">
    <location>
        <begin position="60"/>
        <end position="99"/>
    </location>
</feature>
<evidence type="ECO:0000313" key="2">
    <source>
        <dbReference type="EMBL" id="CEK70260.1"/>
    </source>
</evidence>
<proteinExistence type="predicted"/>
<dbReference type="AlphaFoldDB" id="A0A0B6ZR94"/>
<name>A0A0B6ZR94_9EUPU</name>
<dbReference type="EMBL" id="HACG01023395">
    <property type="protein sequence ID" value="CEK70260.1"/>
    <property type="molecule type" value="Transcribed_RNA"/>
</dbReference>
<feature type="compositionally biased region" description="Polar residues" evidence="1">
    <location>
        <begin position="78"/>
        <end position="87"/>
    </location>
</feature>
<reference evidence="2" key="1">
    <citation type="submission" date="2014-12" db="EMBL/GenBank/DDBJ databases">
        <title>Insight into the proteome of Arion vulgaris.</title>
        <authorList>
            <person name="Aradska J."/>
            <person name="Bulat T."/>
            <person name="Smidak R."/>
            <person name="Sarate P."/>
            <person name="Gangsoo J."/>
            <person name="Sialana F."/>
            <person name="Bilban M."/>
            <person name="Lubec G."/>
        </authorList>
    </citation>
    <scope>NUCLEOTIDE SEQUENCE</scope>
    <source>
        <tissue evidence="2">Skin</tissue>
    </source>
</reference>